<name>A0A1H6JNB1_RUMFL</name>
<dbReference type="Proteomes" id="UP000183190">
    <property type="component" value="Unassembled WGS sequence"/>
</dbReference>
<reference evidence="2 3" key="1">
    <citation type="submission" date="2016-10" db="EMBL/GenBank/DDBJ databases">
        <authorList>
            <person name="de Groot N.N."/>
        </authorList>
    </citation>
    <scope>NUCLEOTIDE SEQUENCE [LARGE SCALE GENOMIC DNA]</scope>
    <source>
        <strain evidence="2 3">YAD2003</strain>
    </source>
</reference>
<proteinExistence type="predicted"/>
<dbReference type="EMBL" id="FNWV01000005">
    <property type="protein sequence ID" value="SEH61268.1"/>
    <property type="molecule type" value="Genomic_DNA"/>
</dbReference>
<evidence type="ECO:0000313" key="3">
    <source>
        <dbReference type="Proteomes" id="UP000183190"/>
    </source>
</evidence>
<evidence type="ECO:0000259" key="1">
    <source>
        <dbReference type="Pfam" id="PF10105"/>
    </source>
</evidence>
<dbReference type="AlphaFoldDB" id="A0A1H6JNB1"/>
<gene>
    <name evidence="2" type="ORF">SAMN02910265_01730</name>
</gene>
<organism evidence="2 3">
    <name type="scientific">Ruminococcus flavefaciens</name>
    <dbReference type="NCBI Taxonomy" id="1265"/>
    <lineage>
        <taxon>Bacteria</taxon>
        <taxon>Bacillati</taxon>
        <taxon>Bacillota</taxon>
        <taxon>Clostridia</taxon>
        <taxon>Eubacteriales</taxon>
        <taxon>Oscillospiraceae</taxon>
        <taxon>Ruminococcus</taxon>
    </lineage>
</organism>
<feature type="domain" description="DUF2344" evidence="1">
    <location>
        <begin position="5"/>
        <end position="185"/>
    </location>
</feature>
<dbReference type="Pfam" id="PF10105">
    <property type="entry name" value="DUF2344"/>
    <property type="match status" value="1"/>
</dbReference>
<sequence>MFLIRVRATFEKCGRAKYISHLDLNRCMLRTFRRSRLPIWYTEGFNPHPYYSFALALSLGFESSCEILDFNLNEELSFDEIRDKLNAVMPEGMRIVKVAEQKQKITAIAKAEYSFSLVSDDTDRLFAAAQELIASPEILIEKKTKKGIKTVDIKPDMEILSCEKGDNSVNISMYLPAGTQTNYNPTLFIEALKKAADIAFEPQNIRRIAILCADNSVFD</sequence>
<protein>
    <submittedName>
        <fullName evidence="2">Radical SAM-linked protein</fullName>
    </submittedName>
</protein>
<evidence type="ECO:0000313" key="2">
    <source>
        <dbReference type="EMBL" id="SEH61268.1"/>
    </source>
</evidence>
<accession>A0A1H6JNB1</accession>
<dbReference type="NCBIfam" id="TIGR03936">
    <property type="entry name" value="sam_1_link_chp"/>
    <property type="match status" value="1"/>
</dbReference>
<dbReference type="InterPro" id="IPR018768">
    <property type="entry name" value="DUF2344"/>
</dbReference>